<dbReference type="AlphaFoldDB" id="A0A517QN88"/>
<proteinExistence type="predicted"/>
<feature type="transmembrane region" description="Helical" evidence="1">
    <location>
        <begin position="147"/>
        <end position="167"/>
    </location>
</feature>
<keyword evidence="1" id="KW-0812">Transmembrane</keyword>
<dbReference type="RefSeq" id="WP_145198888.1">
    <property type="nucleotide sequence ID" value="NZ_CP036267.1"/>
</dbReference>
<evidence type="ECO:0000313" key="3">
    <source>
        <dbReference type="Proteomes" id="UP000315724"/>
    </source>
</evidence>
<evidence type="ECO:0000256" key="1">
    <source>
        <dbReference type="SAM" id="Phobius"/>
    </source>
</evidence>
<dbReference type="KEGG" id="tpol:Mal48_23530"/>
<feature type="transmembrane region" description="Helical" evidence="1">
    <location>
        <begin position="20"/>
        <end position="41"/>
    </location>
</feature>
<keyword evidence="3" id="KW-1185">Reference proteome</keyword>
<reference evidence="2 3" key="1">
    <citation type="submission" date="2019-02" db="EMBL/GenBank/DDBJ databases">
        <title>Deep-cultivation of Planctomycetes and their phenomic and genomic characterization uncovers novel biology.</title>
        <authorList>
            <person name="Wiegand S."/>
            <person name="Jogler M."/>
            <person name="Boedeker C."/>
            <person name="Pinto D."/>
            <person name="Vollmers J."/>
            <person name="Rivas-Marin E."/>
            <person name="Kohn T."/>
            <person name="Peeters S.H."/>
            <person name="Heuer A."/>
            <person name="Rast P."/>
            <person name="Oberbeckmann S."/>
            <person name="Bunk B."/>
            <person name="Jeske O."/>
            <person name="Meyerdierks A."/>
            <person name="Storesund J.E."/>
            <person name="Kallscheuer N."/>
            <person name="Luecker S."/>
            <person name="Lage O.M."/>
            <person name="Pohl T."/>
            <person name="Merkel B.J."/>
            <person name="Hornburger P."/>
            <person name="Mueller R.-W."/>
            <person name="Bruemmer F."/>
            <person name="Labrenz M."/>
            <person name="Spormann A.M."/>
            <person name="Op den Camp H."/>
            <person name="Overmann J."/>
            <person name="Amann R."/>
            <person name="Jetten M.S.M."/>
            <person name="Mascher T."/>
            <person name="Medema M.H."/>
            <person name="Devos D.P."/>
            <person name="Kaster A.-K."/>
            <person name="Ovreas L."/>
            <person name="Rohde M."/>
            <person name="Galperin M.Y."/>
            <person name="Jogler C."/>
        </authorList>
    </citation>
    <scope>NUCLEOTIDE SEQUENCE [LARGE SCALE GENOMIC DNA]</scope>
    <source>
        <strain evidence="2 3">Mal48</strain>
    </source>
</reference>
<accession>A0A517QN88</accession>
<dbReference type="OrthoDB" id="9894319at2"/>
<keyword evidence="1" id="KW-0472">Membrane</keyword>
<protein>
    <recommendedName>
        <fullName evidence="4">Septum formation initiator</fullName>
    </recommendedName>
</protein>
<keyword evidence="1" id="KW-1133">Transmembrane helix</keyword>
<evidence type="ECO:0008006" key="4">
    <source>
        <dbReference type="Google" id="ProtNLM"/>
    </source>
</evidence>
<name>A0A517QN88_9PLAN</name>
<evidence type="ECO:0000313" key="2">
    <source>
        <dbReference type="EMBL" id="QDT33101.1"/>
    </source>
</evidence>
<gene>
    <name evidence="2" type="ORF">Mal48_23530</name>
</gene>
<dbReference type="Proteomes" id="UP000315724">
    <property type="component" value="Chromosome"/>
</dbReference>
<organism evidence="2 3">
    <name type="scientific">Thalassoglobus polymorphus</name>
    <dbReference type="NCBI Taxonomy" id="2527994"/>
    <lineage>
        <taxon>Bacteria</taxon>
        <taxon>Pseudomonadati</taxon>
        <taxon>Planctomycetota</taxon>
        <taxon>Planctomycetia</taxon>
        <taxon>Planctomycetales</taxon>
        <taxon>Planctomycetaceae</taxon>
        <taxon>Thalassoglobus</taxon>
    </lineage>
</organism>
<sequence>MKVELQSADRSLHPIESIAISMAFWITLLSASSLYALITLAPRWVELSDLQKQSHEIQGSISQADQEIHHLNRVADAIVKDPDFVSRLAKKEFSLATQGSVQIQVEKTLNYDARIPLISRRTESFQGQWYDDLLTRLAEPGDLRTRWTWVAFSMFLVAFLFLNEAFFTGNIGRFILKLLASLFQRYRTAKPILDEVACFDANGTSESVVSSSDRVEFESG</sequence>
<dbReference type="EMBL" id="CP036267">
    <property type="protein sequence ID" value="QDT33101.1"/>
    <property type="molecule type" value="Genomic_DNA"/>
</dbReference>